<dbReference type="AlphaFoldDB" id="A0A6J7KAV6"/>
<keyword evidence="2" id="KW-0067">ATP-binding</keyword>
<dbReference type="EMBL" id="CAFBNF010000176">
    <property type="protein sequence ID" value="CAB4951859.1"/>
    <property type="molecule type" value="Genomic_DNA"/>
</dbReference>
<evidence type="ECO:0000256" key="2">
    <source>
        <dbReference type="ARBA" id="ARBA00022840"/>
    </source>
</evidence>
<dbReference type="PANTHER" id="PTHR11772">
    <property type="entry name" value="ASPARAGINE SYNTHETASE"/>
    <property type="match status" value="1"/>
</dbReference>
<sequence>MHPDCVAFTIGAPGSPDLEFARRLTRELGVPHEVVTLSPRDIGLADIREAIRVSEVTEYGDVINAVVSLKIFERVRDAGIKVVLTGDGSDELFGGYDMYSRVSADDRRRLFLHKIRHLSRTELQRVDRCSMGLGVEARVPYLDLEMLLLSMRIPLEFKVRDGFEKWILREAFVDVLPHYIKSRHKNPMSHSSGLHERARLFKPLFPRLYRSFGYEALGPMRRDFSSVLRAHGYDLQAAVTASETASDYSPLERARDFAGAARWNLQAMLSRH</sequence>
<dbReference type="GO" id="GO:0004066">
    <property type="term" value="F:asparagine synthase (glutamine-hydrolyzing) activity"/>
    <property type="evidence" value="ECO:0007669"/>
    <property type="project" value="InterPro"/>
</dbReference>
<dbReference type="GO" id="GO:0005829">
    <property type="term" value="C:cytosol"/>
    <property type="evidence" value="ECO:0007669"/>
    <property type="project" value="TreeGrafter"/>
</dbReference>
<reference evidence="4" key="1">
    <citation type="submission" date="2020-05" db="EMBL/GenBank/DDBJ databases">
        <authorList>
            <person name="Chiriac C."/>
            <person name="Salcher M."/>
            <person name="Ghai R."/>
            <person name="Kavagutti S V."/>
        </authorList>
    </citation>
    <scope>NUCLEOTIDE SEQUENCE</scope>
</reference>
<protein>
    <submittedName>
        <fullName evidence="4">Unannotated protein</fullName>
    </submittedName>
</protein>
<dbReference type="CDD" id="cd01991">
    <property type="entry name" value="Asn_synthase_B_C"/>
    <property type="match status" value="1"/>
</dbReference>
<evidence type="ECO:0000313" key="4">
    <source>
        <dbReference type="EMBL" id="CAB4951859.1"/>
    </source>
</evidence>
<dbReference type="Gene3D" id="3.40.50.620">
    <property type="entry name" value="HUPs"/>
    <property type="match status" value="1"/>
</dbReference>
<organism evidence="4">
    <name type="scientific">freshwater metagenome</name>
    <dbReference type="NCBI Taxonomy" id="449393"/>
    <lineage>
        <taxon>unclassified sequences</taxon>
        <taxon>metagenomes</taxon>
        <taxon>ecological metagenomes</taxon>
    </lineage>
</organism>
<evidence type="ECO:0000256" key="1">
    <source>
        <dbReference type="ARBA" id="ARBA00022741"/>
    </source>
</evidence>
<dbReference type="Pfam" id="PF00733">
    <property type="entry name" value="Asn_synthase"/>
    <property type="match status" value="2"/>
</dbReference>
<accession>A0A6J7KAV6</accession>
<name>A0A6J7KAV6_9ZZZZ</name>
<keyword evidence="1" id="KW-0547">Nucleotide-binding</keyword>
<evidence type="ECO:0000259" key="3">
    <source>
        <dbReference type="Pfam" id="PF00733"/>
    </source>
</evidence>
<dbReference type="InterPro" id="IPR050795">
    <property type="entry name" value="Asn_Synthetase"/>
</dbReference>
<gene>
    <name evidence="4" type="ORF">UFOPK3773_01453</name>
</gene>
<dbReference type="PANTHER" id="PTHR11772:SF2">
    <property type="entry name" value="ASPARAGINE SYNTHETASE [GLUTAMINE-HYDROLYZING]"/>
    <property type="match status" value="1"/>
</dbReference>
<dbReference type="InterPro" id="IPR014729">
    <property type="entry name" value="Rossmann-like_a/b/a_fold"/>
</dbReference>
<dbReference type="InterPro" id="IPR001962">
    <property type="entry name" value="Asn_synthase"/>
</dbReference>
<dbReference type="GO" id="GO:0005524">
    <property type="term" value="F:ATP binding"/>
    <property type="evidence" value="ECO:0007669"/>
    <property type="project" value="UniProtKB-KW"/>
</dbReference>
<proteinExistence type="predicted"/>
<feature type="domain" description="Asparagine synthetase" evidence="3">
    <location>
        <begin position="6"/>
        <end position="103"/>
    </location>
</feature>
<feature type="domain" description="Asparagine synthetase" evidence="3">
    <location>
        <begin position="104"/>
        <end position="195"/>
    </location>
</feature>
<dbReference type="GO" id="GO:0006529">
    <property type="term" value="P:asparagine biosynthetic process"/>
    <property type="evidence" value="ECO:0007669"/>
    <property type="project" value="InterPro"/>
</dbReference>
<dbReference type="SUPFAM" id="SSF52402">
    <property type="entry name" value="Adenine nucleotide alpha hydrolases-like"/>
    <property type="match status" value="1"/>
</dbReference>